<dbReference type="Gene3D" id="1.10.10.10">
    <property type="entry name" value="Winged helix-like DNA-binding domain superfamily/Winged helix DNA-binding domain"/>
    <property type="match status" value="1"/>
</dbReference>
<accession>A0A1M5UP65</accession>
<comment type="similarity">
    <text evidence="1">Belongs to the LysR transcriptional regulatory family.</text>
</comment>
<gene>
    <name evidence="6" type="ORF">SAMN04488135_10464</name>
</gene>
<dbReference type="InterPro" id="IPR050950">
    <property type="entry name" value="HTH-type_LysR_regulators"/>
</dbReference>
<dbReference type="SUPFAM" id="SSF53850">
    <property type="entry name" value="Periplasmic binding protein-like II"/>
    <property type="match status" value="1"/>
</dbReference>
<evidence type="ECO:0000256" key="1">
    <source>
        <dbReference type="ARBA" id="ARBA00009437"/>
    </source>
</evidence>
<dbReference type="Pfam" id="PF00126">
    <property type="entry name" value="HTH_1"/>
    <property type="match status" value="1"/>
</dbReference>
<dbReference type="PANTHER" id="PTHR30419">
    <property type="entry name" value="HTH-TYPE TRANSCRIPTIONAL REGULATOR YBHD"/>
    <property type="match status" value="1"/>
</dbReference>
<dbReference type="PRINTS" id="PR00039">
    <property type="entry name" value="HTHLYSR"/>
</dbReference>
<feature type="domain" description="HTH lysR-type" evidence="5">
    <location>
        <begin position="14"/>
        <end position="71"/>
    </location>
</feature>
<dbReference type="InterPro" id="IPR005119">
    <property type="entry name" value="LysR_subst-bd"/>
</dbReference>
<dbReference type="GO" id="GO:0003700">
    <property type="term" value="F:DNA-binding transcription factor activity"/>
    <property type="evidence" value="ECO:0007669"/>
    <property type="project" value="InterPro"/>
</dbReference>
<dbReference type="OrthoDB" id="8627799at2"/>
<dbReference type="RefSeq" id="WP_073102760.1">
    <property type="nucleotide sequence ID" value="NZ_FQXE01000004.1"/>
</dbReference>
<dbReference type="Proteomes" id="UP000184226">
    <property type="component" value="Unassembled WGS sequence"/>
</dbReference>
<dbReference type="AlphaFoldDB" id="A0A1M5UP65"/>
<proteinExistence type="inferred from homology"/>
<dbReference type="SUPFAM" id="SSF46785">
    <property type="entry name" value="Winged helix' DNA-binding domain"/>
    <property type="match status" value="1"/>
</dbReference>
<organism evidence="6 7">
    <name type="scientific">Pollutimonas bauzanensis</name>
    <dbReference type="NCBI Taxonomy" id="658167"/>
    <lineage>
        <taxon>Bacteria</taxon>
        <taxon>Pseudomonadati</taxon>
        <taxon>Pseudomonadota</taxon>
        <taxon>Betaproteobacteria</taxon>
        <taxon>Burkholderiales</taxon>
        <taxon>Alcaligenaceae</taxon>
        <taxon>Pollutimonas</taxon>
    </lineage>
</organism>
<dbReference type="STRING" id="658167.SAMN04488135_10464"/>
<dbReference type="InterPro" id="IPR036390">
    <property type="entry name" value="WH_DNA-bd_sf"/>
</dbReference>
<dbReference type="GO" id="GO:0003677">
    <property type="term" value="F:DNA binding"/>
    <property type="evidence" value="ECO:0007669"/>
    <property type="project" value="UniProtKB-KW"/>
</dbReference>
<dbReference type="PROSITE" id="PS50931">
    <property type="entry name" value="HTH_LYSR"/>
    <property type="match status" value="1"/>
</dbReference>
<name>A0A1M5UP65_9BURK</name>
<keyword evidence="2" id="KW-0805">Transcription regulation</keyword>
<evidence type="ECO:0000256" key="4">
    <source>
        <dbReference type="ARBA" id="ARBA00023163"/>
    </source>
</evidence>
<evidence type="ECO:0000313" key="6">
    <source>
        <dbReference type="EMBL" id="SHH64862.1"/>
    </source>
</evidence>
<dbReference type="Gene3D" id="3.40.190.290">
    <property type="match status" value="1"/>
</dbReference>
<dbReference type="InterPro" id="IPR036388">
    <property type="entry name" value="WH-like_DNA-bd_sf"/>
</dbReference>
<dbReference type="Pfam" id="PF03466">
    <property type="entry name" value="LysR_substrate"/>
    <property type="match status" value="1"/>
</dbReference>
<keyword evidence="7" id="KW-1185">Reference proteome</keyword>
<dbReference type="GO" id="GO:0005829">
    <property type="term" value="C:cytosol"/>
    <property type="evidence" value="ECO:0007669"/>
    <property type="project" value="TreeGrafter"/>
</dbReference>
<dbReference type="InterPro" id="IPR000847">
    <property type="entry name" value="LysR_HTH_N"/>
</dbReference>
<evidence type="ECO:0000256" key="3">
    <source>
        <dbReference type="ARBA" id="ARBA00023125"/>
    </source>
</evidence>
<keyword evidence="3 6" id="KW-0238">DNA-binding</keyword>
<protein>
    <submittedName>
        <fullName evidence="6">DNA-binding transcriptional regulator, LysR family</fullName>
    </submittedName>
</protein>
<dbReference type="EMBL" id="FQXE01000004">
    <property type="protein sequence ID" value="SHH64862.1"/>
    <property type="molecule type" value="Genomic_DNA"/>
</dbReference>
<reference evidence="6 7" key="1">
    <citation type="submission" date="2016-11" db="EMBL/GenBank/DDBJ databases">
        <authorList>
            <person name="Jaros S."/>
            <person name="Januszkiewicz K."/>
            <person name="Wedrychowicz H."/>
        </authorList>
    </citation>
    <scope>NUCLEOTIDE SEQUENCE [LARGE SCALE GENOMIC DNA]</scope>
    <source>
        <strain evidence="6 7">CGMCC 1.10190</strain>
    </source>
</reference>
<evidence type="ECO:0000259" key="5">
    <source>
        <dbReference type="PROSITE" id="PS50931"/>
    </source>
</evidence>
<sequence length="315" mass="34793">MDKLPTLAKMMSRLRLKQLHLLSALADHGSLLKAAEKVSLTQPGASKALQEVESIFGMPLFARTPRGLVATAEGHCAIRYARLIQTDLAQLHDELEDMLQGQGGRLNIGVIMGAVPLLAEELTRLLAQYPDIAIGIVEDTSARLLQLLEQGRLDAAICRSSVGAQPHLYESVDIHHETLAVVGSIDHPMAARERLELADLGASRWVVYSANMPMRRLLEREFHEAGLRFPHQLFETTSTFATLALLRRQPDIVALLAMDVAEFFASLGIMRILPLRLKSRSEPYQLVTRRGAVLSPAAQLFLRSFPGPDSDYPQP</sequence>
<evidence type="ECO:0000256" key="2">
    <source>
        <dbReference type="ARBA" id="ARBA00023015"/>
    </source>
</evidence>
<evidence type="ECO:0000313" key="7">
    <source>
        <dbReference type="Proteomes" id="UP000184226"/>
    </source>
</evidence>
<dbReference type="PANTHER" id="PTHR30419:SF8">
    <property type="entry name" value="NITROGEN ASSIMILATION TRANSCRIPTIONAL ACTIVATOR-RELATED"/>
    <property type="match status" value="1"/>
</dbReference>
<keyword evidence="4" id="KW-0804">Transcription</keyword>